<feature type="region of interest" description="Disordered" evidence="9">
    <location>
        <begin position="60"/>
        <end position="81"/>
    </location>
</feature>
<dbReference type="Pfam" id="PF14144">
    <property type="entry name" value="DOG1"/>
    <property type="match status" value="1"/>
</dbReference>
<evidence type="ECO:0000256" key="4">
    <source>
        <dbReference type="ARBA" id="ARBA00023125"/>
    </source>
</evidence>
<comment type="subcellular location">
    <subcellularLocation>
        <location evidence="1">Nucleus</location>
    </subcellularLocation>
</comment>
<evidence type="ECO:0000256" key="9">
    <source>
        <dbReference type="SAM" id="MobiDB-lite"/>
    </source>
</evidence>
<keyword evidence="6" id="KW-0804">Transcription</keyword>
<feature type="compositionally biased region" description="Polar residues" evidence="9">
    <location>
        <begin position="60"/>
        <end position="75"/>
    </location>
</feature>
<sequence length="361" mass="41096">MMSSSPTQLASLRDMGIYEPFQQIVGWGSVFKSDINDHSPNTASSSIIQVDDHNILKTNYTSSHNQIEPEPSSNNDDGRIHDKTKRRLAQNREAARKSRLRKKAYVQQLEESRLKLSQLEQELEKAKQQGLCVRNASSSSINTGIAAFEMEYSHWLEEQSKRVSEIRIALQGHISEIELRMLVESCLNHYADLFRMKSNATKADVFYLISGMWRTSTERFFQWIGGFRPSELLNVVMPYLQPLTDQQILEVRNLQQSSQQAEDALSQGKDKLQQSLAESIVIDAVIESNDYPAHMAAAIENLQALEGFVNQADHLRQQTLQQMAKILTTRQSARGLLALGEYLHRLRALSSLWAARPREHT</sequence>
<dbReference type="FunFam" id="1.20.5.170:FF:000019">
    <property type="entry name" value="BZIP family transcription factor"/>
    <property type="match status" value="1"/>
</dbReference>
<dbReference type="InterPro" id="IPR025422">
    <property type="entry name" value="TGA_domain"/>
</dbReference>
<keyword evidence="5" id="KW-0010">Activator</keyword>
<dbReference type="AlphaFoldDB" id="A0ABD0ZXY2"/>
<evidence type="ECO:0000256" key="5">
    <source>
        <dbReference type="ARBA" id="ARBA00023159"/>
    </source>
</evidence>
<accession>A0ABD0ZXY2</accession>
<dbReference type="PANTHER" id="PTHR45693:SF7">
    <property type="entry name" value="TRANSCRIPTION FACTOR TGA7"/>
    <property type="match status" value="1"/>
</dbReference>
<dbReference type="PANTHER" id="PTHR45693">
    <property type="entry name" value="TRANSCRIPTION FACTOR TGA9"/>
    <property type="match status" value="1"/>
</dbReference>
<evidence type="ECO:0000313" key="13">
    <source>
        <dbReference type="Proteomes" id="UP001558713"/>
    </source>
</evidence>
<keyword evidence="13" id="KW-1185">Reference proteome</keyword>
<evidence type="ECO:0000256" key="6">
    <source>
        <dbReference type="ARBA" id="ARBA00023163"/>
    </source>
</evidence>
<dbReference type="Pfam" id="PF00170">
    <property type="entry name" value="bZIP_1"/>
    <property type="match status" value="1"/>
</dbReference>
<dbReference type="Proteomes" id="UP001558713">
    <property type="component" value="Unassembled WGS sequence"/>
</dbReference>
<evidence type="ECO:0000256" key="8">
    <source>
        <dbReference type="SAM" id="Coils"/>
    </source>
</evidence>
<dbReference type="PROSITE" id="PS50217">
    <property type="entry name" value="BZIP"/>
    <property type="match status" value="1"/>
</dbReference>
<dbReference type="GO" id="GO:0000976">
    <property type="term" value="F:transcription cis-regulatory region binding"/>
    <property type="evidence" value="ECO:0007669"/>
    <property type="project" value="UniProtKB-ARBA"/>
</dbReference>
<dbReference type="GO" id="GO:0005634">
    <property type="term" value="C:nucleus"/>
    <property type="evidence" value="ECO:0007669"/>
    <property type="project" value="UniProtKB-SubCell"/>
</dbReference>
<gene>
    <name evidence="12" type="ORF">V5N11_007857</name>
</gene>
<evidence type="ECO:0000256" key="7">
    <source>
        <dbReference type="ARBA" id="ARBA00023242"/>
    </source>
</evidence>
<evidence type="ECO:0000256" key="1">
    <source>
        <dbReference type="ARBA" id="ARBA00004123"/>
    </source>
</evidence>
<keyword evidence="4" id="KW-0238">DNA-binding</keyword>
<dbReference type="SMART" id="SM00338">
    <property type="entry name" value="BRLZ"/>
    <property type="match status" value="1"/>
</dbReference>
<dbReference type="SUPFAM" id="SSF57959">
    <property type="entry name" value="Leucine zipper domain"/>
    <property type="match status" value="1"/>
</dbReference>
<dbReference type="Gene3D" id="1.20.5.170">
    <property type="match status" value="1"/>
</dbReference>
<organism evidence="12 13">
    <name type="scientific">Cardamine amara subsp. amara</name>
    <dbReference type="NCBI Taxonomy" id="228776"/>
    <lineage>
        <taxon>Eukaryota</taxon>
        <taxon>Viridiplantae</taxon>
        <taxon>Streptophyta</taxon>
        <taxon>Embryophyta</taxon>
        <taxon>Tracheophyta</taxon>
        <taxon>Spermatophyta</taxon>
        <taxon>Magnoliopsida</taxon>
        <taxon>eudicotyledons</taxon>
        <taxon>Gunneridae</taxon>
        <taxon>Pentapetalae</taxon>
        <taxon>rosids</taxon>
        <taxon>malvids</taxon>
        <taxon>Brassicales</taxon>
        <taxon>Brassicaceae</taxon>
        <taxon>Cardamineae</taxon>
        <taxon>Cardamine</taxon>
    </lineage>
</organism>
<keyword evidence="3" id="KW-0805">Transcription regulation</keyword>
<keyword evidence="8" id="KW-0175">Coiled coil</keyword>
<comment type="similarity">
    <text evidence="2">Belongs to the bZIP family.</text>
</comment>
<dbReference type="PROSITE" id="PS00036">
    <property type="entry name" value="BZIP_BASIC"/>
    <property type="match status" value="1"/>
</dbReference>
<feature type="coiled-coil region" evidence="8">
    <location>
        <begin position="102"/>
        <end position="136"/>
    </location>
</feature>
<feature type="domain" description="DOG1" evidence="11">
    <location>
        <begin position="145"/>
        <end position="356"/>
    </location>
</feature>
<dbReference type="InterPro" id="IPR046347">
    <property type="entry name" value="bZIP_sf"/>
</dbReference>
<name>A0ABD0ZXY2_CARAN</name>
<protein>
    <submittedName>
        <fullName evidence="12">Transcription factor TGA7</fullName>
    </submittedName>
</protein>
<dbReference type="PROSITE" id="PS51806">
    <property type="entry name" value="DOG1"/>
    <property type="match status" value="1"/>
</dbReference>
<dbReference type="InterPro" id="IPR004827">
    <property type="entry name" value="bZIP"/>
</dbReference>
<proteinExistence type="inferred from homology"/>
<comment type="caution">
    <text evidence="12">The sequence shown here is derived from an EMBL/GenBank/DDBJ whole genome shotgun (WGS) entry which is preliminary data.</text>
</comment>
<evidence type="ECO:0000256" key="3">
    <source>
        <dbReference type="ARBA" id="ARBA00023015"/>
    </source>
</evidence>
<evidence type="ECO:0000256" key="2">
    <source>
        <dbReference type="ARBA" id="ARBA00007163"/>
    </source>
</evidence>
<evidence type="ECO:0000313" key="12">
    <source>
        <dbReference type="EMBL" id="KAL1199483.1"/>
    </source>
</evidence>
<evidence type="ECO:0000259" key="10">
    <source>
        <dbReference type="PROSITE" id="PS50217"/>
    </source>
</evidence>
<evidence type="ECO:0000259" key="11">
    <source>
        <dbReference type="PROSITE" id="PS51806"/>
    </source>
</evidence>
<keyword evidence="7" id="KW-0539">Nucleus</keyword>
<reference evidence="12 13" key="1">
    <citation type="submission" date="2024-04" db="EMBL/GenBank/DDBJ databases">
        <title>Genome assembly C_amara_ONT_v2.</title>
        <authorList>
            <person name="Yant L."/>
            <person name="Moore C."/>
            <person name="Slenker M."/>
        </authorList>
    </citation>
    <scope>NUCLEOTIDE SEQUENCE [LARGE SCALE GENOMIC DNA]</scope>
    <source>
        <tissue evidence="12">Leaf</tissue>
    </source>
</reference>
<dbReference type="EMBL" id="JBANAX010000644">
    <property type="protein sequence ID" value="KAL1199483.1"/>
    <property type="molecule type" value="Genomic_DNA"/>
</dbReference>
<feature type="domain" description="BZIP" evidence="10">
    <location>
        <begin position="81"/>
        <end position="125"/>
    </location>
</feature>